<dbReference type="SUPFAM" id="SSF52141">
    <property type="entry name" value="Uracil-DNA glycosylase-like"/>
    <property type="match status" value="1"/>
</dbReference>
<dbReference type="GO" id="GO:0004844">
    <property type="term" value="F:uracil DNA N-glycosylase activity"/>
    <property type="evidence" value="ECO:0007669"/>
    <property type="project" value="UniProtKB-EC"/>
</dbReference>
<dbReference type="PANTHER" id="PTHR33693">
    <property type="entry name" value="TYPE-5 URACIL-DNA GLYCOSYLASE"/>
    <property type="match status" value="1"/>
</dbReference>
<comment type="caution">
    <text evidence="14">The sequence shown here is derived from an EMBL/GenBank/DDBJ whole genome shotgun (WGS) entry which is preliminary data.</text>
</comment>
<evidence type="ECO:0000259" key="13">
    <source>
        <dbReference type="SMART" id="SM00986"/>
    </source>
</evidence>
<keyword evidence="6" id="KW-0479">Metal-binding</keyword>
<feature type="domain" description="Uracil-DNA glycosylase-like" evidence="13">
    <location>
        <begin position="29"/>
        <end position="175"/>
    </location>
</feature>
<evidence type="ECO:0000256" key="3">
    <source>
        <dbReference type="ARBA" id="ARBA00012030"/>
    </source>
</evidence>
<dbReference type="RefSeq" id="WP_249284580.1">
    <property type="nucleotide sequence ID" value="NZ_JACRSO010000001.1"/>
</dbReference>
<dbReference type="NCBIfam" id="TIGR00758">
    <property type="entry name" value="UDG_fam4"/>
    <property type="match status" value="1"/>
</dbReference>
<evidence type="ECO:0000256" key="1">
    <source>
        <dbReference type="ARBA" id="ARBA00001400"/>
    </source>
</evidence>
<dbReference type="InterPro" id="IPR005273">
    <property type="entry name" value="Ura-DNA_glyco_family4"/>
</dbReference>
<protein>
    <recommendedName>
        <fullName evidence="4">Type-4 uracil-DNA glycosylase</fullName>
        <ecNumber evidence="3">3.2.2.27</ecNumber>
    </recommendedName>
</protein>
<dbReference type="InterPro" id="IPR005122">
    <property type="entry name" value="Uracil-DNA_glycosylase-like"/>
</dbReference>
<dbReference type="Proteomes" id="UP000654279">
    <property type="component" value="Unassembled WGS sequence"/>
</dbReference>
<evidence type="ECO:0000256" key="7">
    <source>
        <dbReference type="ARBA" id="ARBA00022763"/>
    </source>
</evidence>
<dbReference type="InterPro" id="IPR036895">
    <property type="entry name" value="Uracil-DNA_glycosylase-like_sf"/>
</dbReference>
<dbReference type="Pfam" id="PF03167">
    <property type="entry name" value="UDG"/>
    <property type="match status" value="1"/>
</dbReference>
<keyword evidence="9" id="KW-0408">Iron</keyword>
<dbReference type="EMBL" id="JACRSO010000001">
    <property type="protein sequence ID" value="MBC8528592.1"/>
    <property type="molecule type" value="Genomic_DNA"/>
</dbReference>
<dbReference type="SMART" id="SM00986">
    <property type="entry name" value="UDG"/>
    <property type="match status" value="1"/>
</dbReference>
<dbReference type="GO" id="GO:0006281">
    <property type="term" value="P:DNA repair"/>
    <property type="evidence" value="ECO:0007669"/>
    <property type="project" value="UniProtKB-KW"/>
</dbReference>
<sequence>MQVSWAELLAQIDGCTKCGLCRARTNPAPGEGDLQARIMFVGEGPGAQEDLQGRPFVGPAGQLLDKMLAAIALKREQVYIANIVKCRPPGNRVPTPDEAAACLPYLRAQVGLVSPRIIICLGATAARYCLGGEVRITRDRGKWVQRKGVWMMATYHPAALLRAPEKKREAWEDFKSIRERLRAMELEEEEQDDGKSANAEPGEDT</sequence>
<dbReference type="AlphaFoldDB" id="A0A926CZ20"/>
<dbReference type="PANTHER" id="PTHR33693:SF1">
    <property type="entry name" value="TYPE-4 URACIL-DNA GLYCOSYLASE"/>
    <property type="match status" value="1"/>
</dbReference>
<evidence type="ECO:0000313" key="15">
    <source>
        <dbReference type="Proteomes" id="UP000654279"/>
    </source>
</evidence>
<comment type="catalytic activity">
    <reaction evidence="1">
        <text>Hydrolyzes single-stranded DNA or mismatched double-stranded DNA and polynucleotides, releasing free uracil.</text>
        <dbReference type="EC" id="3.2.2.27"/>
    </reaction>
</comment>
<evidence type="ECO:0000256" key="10">
    <source>
        <dbReference type="ARBA" id="ARBA00023014"/>
    </source>
</evidence>
<evidence type="ECO:0000256" key="8">
    <source>
        <dbReference type="ARBA" id="ARBA00022801"/>
    </source>
</evidence>
<keyword evidence="8" id="KW-0378">Hydrolase</keyword>
<keyword evidence="11" id="KW-0234">DNA repair</keyword>
<evidence type="ECO:0000313" key="14">
    <source>
        <dbReference type="EMBL" id="MBC8528592.1"/>
    </source>
</evidence>
<evidence type="ECO:0000256" key="6">
    <source>
        <dbReference type="ARBA" id="ARBA00022723"/>
    </source>
</evidence>
<dbReference type="GO" id="GO:0051539">
    <property type="term" value="F:4 iron, 4 sulfur cluster binding"/>
    <property type="evidence" value="ECO:0007669"/>
    <property type="project" value="UniProtKB-KW"/>
</dbReference>
<gene>
    <name evidence="14" type="ORF">H8699_03965</name>
</gene>
<keyword evidence="7" id="KW-0227">DNA damage</keyword>
<evidence type="ECO:0000256" key="5">
    <source>
        <dbReference type="ARBA" id="ARBA00022485"/>
    </source>
</evidence>
<evidence type="ECO:0000256" key="2">
    <source>
        <dbReference type="ARBA" id="ARBA00006521"/>
    </source>
</evidence>
<proteinExistence type="inferred from homology"/>
<evidence type="ECO:0000256" key="4">
    <source>
        <dbReference type="ARBA" id="ARBA00019403"/>
    </source>
</evidence>
<evidence type="ECO:0000256" key="12">
    <source>
        <dbReference type="SAM" id="MobiDB-lite"/>
    </source>
</evidence>
<dbReference type="Gene3D" id="3.40.470.10">
    <property type="entry name" value="Uracil-DNA glycosylase-like domain"/>
    <property type="match status" value="1"/>
</dbReference>
<dbReference type="GO" id="GO:0046872">
    <property type="term" value="F:metal ion binding"/>
    <property type="evidence" value="ECO:0007669"/>
    <property type="project" value="UniProtKB-KW"/>
</dbReference>
<keyword evidence="15" id="KW-1185">Reference proteome</keyword>
<accession>A0A926CZ20</accession>
<reference evidence="14" key="1">
    <citation type="submission" date="2020-08" db="EMBL/GenBank/DDBJ databases">
        <title>Genome public.</title>
        <authorList>
            <person name="Liu C."/>
            <person name="Sun Q."/>
        </authorList>
    </citation>
    <scope>NUCLEOTIDE SEQUENCE</scope>
    <source>
        <strain evidence="14">NSJ-44</strain>
    </source>
</reference>
<keyword evidence="5" id="KW-0004">4Fe-4S</keyword>
<evidence type="ECO:0000256" key="9">
    <source>
        <dbReference type="ARBA" id="ARBA00023004"/>
    </source>
</evidence>
<dbReference type="CDD" id="cd10030">
    <property type="entry name" value="UDG-F4_TTUDGA_SPO1dp_like"/>
    <property type="match status" value="1"/>
</dbReference>
<dbReference type="EC" id="3.2.2.27" evidence="3"/>
<evidence type="ECO:0000256" key="11">
    <source>
        <dbReference type="ARBA" id="ARBA00023204"/>
    </source>
</evidence>
<keyword evidence="10" id="KW-0411">Iron-sulfur</keyword>
<dbReference type="InterPro" id="IPR051536">
    <property type="entry name" value="UDG_Type-4/5"/>
</dbReference>
<dbReference type="SMART" id="SM00987">
    <property type="entry name" value="UreE_C"/>
    <property type="match status" value="1"/>
</dbReference>
<comment type="similarity">
    <text evidence="2">Belongs to the uracil-DNA glycosylase (UDG) superfamily. Type 4 (UDGa) family.</text>
</comment>
<name>A0A926CZ20_9FIRM</name>
<feature type="region of interest" description="Disordered" evidence="12">
    <location>
        <begin position="184"/>
        <end position="205"/>
    </location>
</feature>
<organism evidence="14 15">
    <name type="scientific">Luoshenia tenuis</name>
    <dbReference type="NCBI Taxonomy" id="2763654"/>
    <lineage>
        <taxon>Bacteria</taxon>
        <taxon>Bacillati</taxon>
        <taxon>Bacillota</taxon>
        <taxon>Clostridia</taxon>
        <taxon>Christensenellales</taxon>
        <taxon>Christensenellaceae</taxon>
        <taxon>Luoshenia</taxon>
    </lineage>
</organism>